<dbReference type="OrthoDB" id="5862182at2"/>
<proteinExistence type="predicted"/>
<accession>A0A2T3N505</accession>
<dbReference type="RefSeq" id="WP_107281684.1">
    <property type="nucleotide sequence ID" value="NZ_PYMC01000001.1"/>
</dbReference>
<protein>
    <submittedName>
        <fullName evidence="1">Uncharacterized protein</fullName>
    </submittedName>
</protein>
<evidence type="ECO:0000313" key="1">
    <source>
        <dbReference type="EMBL" id="PSW07532.1"/>
    </source>
</evidence>
<organism evidence="1 2">
    <name type="scientific">Photobacterium lipolyticum</name>
    <dbReference type="NCBI Taxonomy" id="266810"/>
    <lineage>
        <taxon>Bacteria</taxon>
        <taxon>Pseudomonadati</taxon>
        <taxon>Pseudomonadota</taxon>
        <taxon>Gammaproteobacteria</taxon>
        <taxon>Vibrionales</taxon>
        <taxon>Vibrionaceae</taxon>
        <taxon>Photobacterium</taxon>
    </lineage>
</organism>
<dbReference type="PROSITE" id="PS51257">
    <property type="entry name" value="PROKAR_LIPOPROTEIN"/>
    <property type="match status" value="1"/>
</dbReference>
<reference evidence="1 2" key="1">
    <citation type="submission" date="2018-03" db="EMBL/GenBank/DDBJ databases">
        <title>Whole genome sequencing of Histamine producing bacteria.</title>
        <authorList>
            <person name="Butler K."/>
        </authorList>
    </citation>
    <scope>NUCLEOTIDE SEQUENCE [LARGE SCALE GENOMIC DNA]</scope>
    <source>
        <strain evidence="1 2">DSM 16190</strain>
    </source>
</reference>
<sequence>MKGFSIIGGILLVLLTSGCNSDSESSSSASGPSSSSESFIGNGIYKGDGNDFMLVDSTRANNNVFLADLDSGEFYVVDNSTATETQMITRGLTYSDNGNISRVEDFVATANFTPDTVTITAQLEDQNFIYSMDRAEDSLPLEQIVGTHTNPDDGSTWEINEDGSFVINGSCIISGNIKRQGAYYNINSASAVSCNNSAENGSYYGALITLNIADNYYLFGIFANQASLLVTSFRQS</sequence>
<dbReference type="Proteomes" id="UP000240904">
    <property type="component" value="Unassembled WGS sequence"/>
</dbReference>
<dbReference type="AlphaFoldDB" id="A0A2T3N505"/>
<keyword evidence="2" id="KW-1185">Reference proteome</keyword>
<name>A0A2T3N505_9GAMM</name>
<evidence type="ECO:0000313" key="2">
    <source>
        <dbReference type="Proteomes" id="UP000240904"/>
    </source>
</evidence>
<comment type="caution">
    <text evidence="1">The sequence shown here is derived from an EMBL/GenBank/DDBJ whole genome shotgun (WGS) entry which is preliminary data.</text>
</comment>
<dbReference type="EMBL" id="PYMC01000001">
    <property type="protein sequence ID" value="PSW07532.1"/>
    <property type="molecule type" value="Genomic_DNA"/>
</dbReference>
<gene>
    <name evidence="1" type="ORF">C9I89_02125</name>
</gene>